<sequence>MSRETTVGIIGIGLLGSAIVERLRGTEYELVGFDLIESARTWLAEQGGTAADTPIEVVQQASRVITCLPNSTISSELLHSLESELQPGDLVIDVTTGHPTEMAAMGEHLAKLDVGYLDATVGGSSQQTRDGESIVMIGGTAEGVSQGQDVLECFSKQQFHVGPWGAGAQMKLVVNLVLGLNRAVLAEGLSFAERIGFDLGQSLEILKASPAWSLVMDKKGEKMIHQNYEPQARLAQHLKDVRLILDVGEQQAIPLPLSAIHRTLLETSRDKGFGEADNSAVFEAYRSQND</sequence>
<feature type="active site" evidence="3">
    <location>
        <position position="171"/>
    </location>
</feature>
<evidence type="ECO:0000256" key="3">
    <source>
        <dbReference type="PIRSR" id="PIRSR000103-1"/>
    </source>
</evidence>
<feature type="domain" description="3-hydroxyisobutyrate dehydrogenase-like NAD-binding" evidence="5">
    <location>
        <begin position="165"/>
        <end position="284"/>
    </location>
</feature>
<dbReference type="Gene3D" id="1.10.1040.10">
    <property type="entry name" value="N-(1-d-carboxylethyl)-l-norvaline Dehydrogenase, domain 2"/>
    <property type="match status" value="1"/>
</dbReference>
<organism evidence="6 7">
    <name type="scientific">Polystyrenella longa</name>
    <dbReference type="NCBI Taxonomy" id="2528007"/>
    <lineage>
        <taxon>Bacteria</taxon>
        <taxon>Pseudomonadati</taxon>
        <taxon>Planctomycetota</taxon>
        <taxon>Planctomycetia</taxon>
        <taxon>Planctomycetales</taxon>
        <taxon>Planctomycetaceae</taxon>
        <taxon>Polystyrenella</taxon>
    </lineage>
</organism>
<dbReference type="InterPro" id="IPR013328">
    <property type="entry name" value="6PGD_dom2"/>
</dbReference>
<dbReference type="OrthoDB" id="9812907at2"/>
<accession>A0A518CHM0</accession>
<dbReference type="InterPro" id="IPR036291">
    <property type="entry name" value="NAD(P)-bd_dom_sf"/>
</dbReference>
<dbReference type="Gene3D" id="3.40.50.720">
    <property type="entry name" value="NAD(P)-binding Rossmann-like Domain"/>
    <property type="match status" value="1"/>
</dbReference>
<dbReference type="EMBL" id="CP036281">
    <property type="protein sequence ID" value="QDU78726.1"/>
    <property type="molecule type" value="Genomic_DNA"/>
</dbReference>
<dbReference type="SUPFAM" id="SSF51735">
    <property type="entry name" value="NAD(P)-binding Rossmann-fold domains"/>
    <property type="match status" value="1"/>
</dbReference>
<dbReference type="SUPFAM" id="SSF48179">
    <property type="entry name" value="6-phosphogluconate dehydrogenase C-terminal domain-like"/>
    <property type="match status" value="1"/>
</dbReference>
<dbReference type="PANTHER" id="PTHR43060:SF15">
    <property type="entry name" value="3-HYDROXYISOBUTYRATE DEHYDROGENASE-LIKE 1, MITOCHONDRIAL-RELATED"/>
    <property type="match status" value="1"/>
</dbReference>
<proteinExistence type="predicted"/>
<evidence type="ECO:0000256" key="1">
    <source>
        <dbReference type="ARBA" id="ARBA00023002"/>
    </source>
</evidence>
<keyword evidence="7" id="KW-1185">Reference proteome</keyword>
<dbReference type="Proteomes" id="UP000317178">
    <property type="component" value="Chromosome"/>
</dbReference>
<dbReference type="RefSeq" id="WP_144992705.1">
    <property type="nucleotide sequence ID" value="NZ_CP036281.1"/>
</dbReference>
<evidence type="ECO:0000259" key="4">
    <source>
        <dbReference type="Pfam" id="PF03446"/>
    </source>
</evidence>
<dbReference type="InterPro" id="IPR006115">
    <property type="entry name" value="6PGDH_NADP-bd"/>
</dbReference>
<keyword evidence="2" id="KW-0520">NAD</keyword>
<dbReference type="PIRSF" id="PIRSF000103">
    <property type="entry name" value="HIBADH"/>
    <property type="match status" value="1"/>
</dbReference>
<dbReference type="PANTHER" id="PTHR43060">
    <property type="entry name" value="3-HYDROXYISOBUTYRATE DEHYDROGENASE-LIKE 1, MITOCHONDRIAL-RELATED"/>
    <property type="match status" value="1"/>
</dbReference>
<reference evidence="6 7" key="1">
    <citation type="submission" date="2019-02" db="EMBL/GenBank/DDBJ databases">
        <title>Deep-cultivation of Planctomycetes and their phenomic and genomic characterization uncovers novel biology.</title>
        <authorList>
            <person name="Wiegand S."/>
            <person name="Jogler M."/>
            <person name="Boedeker C."/>
            <person name="Pinto D."/>
            <person name="Vollmers J."/>
            <person name="Rivas-Marin E."/>
            <person name="Kohn T."/>
            <person name="Peeters S.H."/>
            <person name="Heuer A."/>
            <person name="Rast P."/>
            <person name="Oberbeckmann S."/>
            <person name="Bunk B."/>
            <person name="Jeske O."/>
            <person name="Meyerdierks A."/>
            <person name="Storesund J.E."/>
            <person name="Kallscheuer N."/>
            <person name="Luecker S."/>
            <person name="Lage O.M."/>
            <person name="Pohl T."/>
            <person name="Merkel B.J."/>
            <person name="Hornburger P."/>
            <person name="Mueller R.-W."/>
            <person name="Bruemmer F."/>
            <person name="Labrenz M."/>
            <person name="Spormann A.M."/>
            <person name="Op den Camp H."/>
            <person name="Overmann J."/>
            <person name="Amann R."/>
            <person name="Jetten M.S.M."/>
            <person name="Mascher T."/>
            <person name="Medema M.H."/>
            <person name="Devos D.P."/>
            <person name="Kaster A.-K."/>
            <person name="Ovreas L."/>
            <person name="Rohde M."/>
            <person name="Galperin M.Y."/>
            <person name="Jogler C."/>
        </authorList>
    </citation>
    <scope>NUCLEOTIDE SEQUENCE [LARGE SCALE GENOMIC DNA]</scope>
    <source>
        <strain evidence="6 7">Pla110</strain>
    </source>
</reference>
<dbReference type="GO" id="GO:0043718">
    <property type="term" value="F:2-hydroxymethylglutarate dehydrogenase activity"/>
    <property type="evidence" value="ECO:0007669"/>
    <property type="project" value="UniProtKB-EC"/>
</dbReference>
<dbReference type="EC" id="1.1.1.291" evidence="6"/>
<dbReference type="Pfam" id="PF14833">
    <property type="entry name" value="NAD_binding_11"/>
    <property type="match status" value="1"/>
</dbReference>
<name>A0A518CHM0_9PLAN</name>
<gene>
    <name evidence="6" type="primary">hgd</name>
    <name evidence="6" type="ORF">Pla110_04300</name>
</gene>
<dbReference type="GO" id="GO:0050661">
    <property type="term" value="F:NADP binding"/>
    <property type="evidence" value="ECO:0007669"/>
    <property type="project" value="InterPro"/>
</dbReference>
<dbReference type="KEGG" id="plon:Pla110_04300"/>
<dbReference type="GO" id="GO:0051287">
    <property type="term" value="F:NAD binding"/>
    <property type="evidence" value="ECO:0007669"/>
    <property type="project" value="InterPro"/>
</dbReference>
<evidence type="ECO:0000313" key="6">
    <source>
        <dbReference type="EMBL" id="QDU78726.1"/>
    </source>
</evidence>
<dbReference type="InterPro" id="IPR029154">
    <property type="entry name" value="HIBADH-like_NADP-bd"/>
</dbReference>
<protein>
    <submittedName>
        <fullName evidence="6">2-(Hydroxymethyl)glutarate dehydrogenase</fullName>
        <ecNumber evidence="6">1.1.1.291</ecNumber>
    </submittedName>
</protein>
<evidence type="ECO:0000313" key="7">
    <source>
        <dbReference type="Proteomes" id="UP000317178"/>
    </source>
</evidence>
<evidence type="ECO:0000259" key="5">
    <source>
        <dbReference type="Pfam" id="PF14833"/>
    </source>
</evidence>
<feature type="domain" description="6-phosphogluconate dehydrogenase NADP-binding" evidence="4">
    <location>
        <begin position="6"/>
        <end position="162"/>
    </location>
</feature>
<dbReference type="InterPro" id="IPR015815">
    <property type="entry name" value="HIBADH-related"/>
</dbReference>
<evidence type="ECO:0000256" key="2">
    <source>
        <dbReference type="ARBA" id="ARBA00023027"/>
    </source>
</evidence>
<dbReference type="InterPro" id="IPR008927">
    <property type="entry name" value="6-PGluconate_DH-like_C_sf"/>
</dbReference>
<dbReference type="Pfam" id="PF03446">
    <property type="entry name" value="NAD_binding_2"/>
    <property type="match status" value="1"/>
</dbReference>
<dbReference type="AlphaFoldDB" id="A0A518CHM0"/>
<keyword evidence="1 6" id="KW-0560">Oxidoreductase</keyword>